<feature type="chain" id="PRO_5036811340" evidence="2">
    <location>
        <begin position="28"/>
        <end position="231"/>
    </location>
</feature>
<feature type="compositionally biased region" description="Gly residues" evidence="1">
    <location>
        <begin position="123"/>
        <end position="134"/>
    </location>
</feature>
<comment type="caution">
    <text evidence="3">The sequence shown here is derived from an EMBL/GenBank/DDBJ whole genome shotgun (WGS) entry which is preliminary data.</text>
</comment>
<name>A0A919H333_9ACTN</name>
<keyword evidence="4" id="KW-1185">Reference proteome</keyword>
<sequence>MRLRTTAAAVFVGAAALVLPTAAPSLADGPDGRGLGTLHYRFVEDDGDERRAQIRPADNDTCYLLTHTSRREPAVEVINETRSQAVLFDNPGCSGRAERVLQPGQRARNLEVVAVFFKPADGNGRGDQGNGGWNGREDEGRGEQGRGDQTGDQTGDDQDSTDAGRGEQGRGDEAVEEESGEDEAVEEGGSEDATEEEEAVEEEEAEEEEGLDEEMTEEAEEFVNRIVRSIG</sequence>
<evidence type="ECO:0000313" key="4">
    <source>
        <dbReference type="Proteomes" id="UP000600026"/>
    </source>
</evidence>
<protein>
    <submittedName>
        <fullName evidence="3">Uncharacterized protein</fullName>
    </submittedName>
</protein>
<feature type="compositionally biased region" description="Acidic residues" evidence="1">
    <location>
        <begin position="174"/>
        <end position="219"/>
    </location>
</feature>
<feature type="signal peptide" evidence="2">
    <location>
        <begin position="1"/>
        <end position="27"/>
    </location>
</feature>
<evidence type="ECO:0000256" key="1">
    <source>
        <dbReference type="SAM" id="MobiDB-lite"/>
    </source>
</evidence>
<gene>
    <name evidence="3" type="ORF">Sxan_46750</name>
</gene>
<dbReference type="AlphaFoldDB" id="A0A919H333"/>
<proteinExistence type="predicted"/>
<dbReference type="RefSeq" id="WP_051902815.1">
    <property type="nucleotide sequence ID" value="NZ_BNEE01000006.1"/>
</dbReference>
<evidence type="ECO:0000256" key="2">
    <source>
        <dbReference type="SAM" id="SignalP"/>
    </source>
</evidence>
<organism evidence="3 4">
    <name type="scientific">Streptomyces xanthophaeus</name>
    <dbReference type="NCBI Taxonomy" id="67385"/>
    <lineage>
        <taxon>Bacteria</taxon>
        <taxon>Bacillati</taxon>
        <taxon>Actinomycetota</taxon>
        <taxon>Actinomycetes</taxon>
        <taxon>Kitasatosporales</taxon>
        <taxon>Streptomycetaceae</taxon>
        <taxon>Streptomyces</taxon>
    </lineage>
</organism>
<feature type="compositionally biased region" description="Basic and acidic residues" evidence="1">
    <location>
        <begin position="135"/>
        <end position="146"/>
    </location>
</feature>
<dbReference type="EMBL" id="BNEE01000006">
    <property type="protein sequence ID" value="GHI87311.1"/>
    <property type="molecule type" value="Genomic_DNA"/>
</dbReference>
<keyword evidence="2" id="KW-0732">Signal</keyword>
<evidence type="ECO:0000313" key="3">
    <source>
        <dbReference type="EMBL" id="GHI87311.1"/>
    </source>
</evidence>
<dbReference type="OrthoDB" id="4333586at2"/>
<feature type="region of interest" description="Disordered" evidence="1">
    <location>
        <begin position="119"/>
        <end position="219"/>
    </location>
</feature>
<accession>A0A919H333</accession>
<reference evidence="3" key="1">
    <citation type="submission" date="2020-09" db="EMBL/GenBank/DDBJ databases">
        <title>Whole genome shotgun sequence of Streptomyces xanthophaeus NBRC 12829.</title>
        <authorList>
            <person name="Komaki H."/>
            <person name="Tamura T."/>
        </authorList>
    </citation>
    <scope>NUCLEOTIDE SEQUENCE</scope>
    <source>
        <strain evidence="3">NBRC 12829</strain>
    </source>
</reference>
<dbReference type="Proteomes" id="UP000600026">
    <property type="component" value="Unassembled WGS sequence"/>
</dbReference>
<feature type="compositionally biased region" description="Basic and acidic residues" evidence="1">
    <location>
        <begin position="162"/>
        <end position="173"/>
    </location>
</feature>